<dbReference type="GO" id="GO:0016787">
    <property type="term" value="F:hydrolase activity"/>
    <property type="evidence" value="ECO:0007669"/>
    <property type="project" value="UniProtKB-KW"/>
</dbReference>
<dbReference type="Proteomes" id="UP000277424">
    <property type="component" value="Unassembled WGS sequence"/>
</dbReference>
<dbReference type="InterPro" id="IPR020476">
    <property type="entry name" value="Nudix_hydrolase"/>
</dbReference>
<proteinExistence type="predicted"/>
<feature type="domain" description="Nudix hydrolase" evidence="3">
    <location>
        <begin position="3"/>
        <end position="129"/>
    </location>
</feature>
<keyword evidence="2" id="KW-0378">Hydrolase</keyword>
<dbReference type="PROSITE" id="PS51462">
    <property type="entry name" value="NUDIX"/>
    <property type="match status" value="1"/>
</dbReference>
<dbReference type="PRINTS" id="PR00502">
    <property type="entry name" value="NUDIXFAMILY"/>
</dbReference>
<comment type="cofactor">
    <cofactor evidence="1">
        <name>Mg(2+)</name>
        <dbReference type="ChEBI" id="CHEBI:18420"/>
    </cofactor>
</comment>
<dbReference type="EMBL" id="RBIG01000002">
    <property type="protein sequence ID" value="RKQ69905.1"/>
    <property type="molecule type" value="Genomic_DNA"/>
</dbReference>
<sequence length="133" mass="14747">MAGPVFPVSIKGVILHHGQVILLRNERAEWELPGGRLEPGEQPEDCLHREIFEELYLDVVVGPLLDCWTYRIAQVDREVVIVSYACRLKHDLGSLSFSQEHLDVGLFAVDDLAELTLPEGYRRAIAKAAGGAA</sequence>
<evidence type="ECO:0000313" key="5">
    <source>
        <dbReference type="Proteomes" id="UP000277424"/>
    </source>
</evidence>
<dbReference type="RefSeq" id="WP_121219369.1">
    <property type="nucleotide sequence ID" value="NZ_RBIG01000002.1"/>
</dbReference>
<dbReference type="Pfam" id="PF00293">
    <property type="entry name" value="NUDIX"/>
    <property type="match status" value="1"/>
</dbReference>
<evidence type="ECO:0000259" key="3">
    <source>
        <dbReference type="PROSITE" id="PS51462"/>
    </source>
</evidence>
<dbReference type="Gene3D" id="3.90.79.10">
    <property type="entry name" value="Nucleoside Triphosphate Pyrophosphohydrolase"/>
    <property type="match status" value="1"/>
</dbReference>
<evidence type="ECO:0000313" key="4">
    <source>
        <dbReference type="EMBL" id="RKQ69905.1"/>
    </source>
</evidence>
<dbReference type="OrthoDB" id="289720at2"/>
<reference evidence="4 5" key="1">
    <citation type="submission" date="2018-10" db="EMBL/GenBank/DDBJ databases">
        <title>Comparative analysis of microorganisms from saline springs in Andes Mountain Range, Colombia.</title>
        <authorList>
            <person name="Rubin E."/>
        </authorList>
    </citation>
    <scope>NUCLEOTIDE SEQUENCE [LARGE SCALE GENOMIC DNA]</scope>
    <source>
        <strain evidence="4 5">USBA 36</strain>
    </source>
</reference>
<protein>
    <submittedName>
        <fullName evidence="4">ADP-ribose pyrophosphatase YjhB (NUDIX family)</fullName>
    </submittedName>
</protein>
<dbReference type="InterPro" id="IPR015797">
    <property type="entry name" value="NUDIX_hydrolase-like_dom_sf"/>
</dbReference>
<evidence type="ECO:0000256" key="1">
    <source>
        <dbReference type="ARBA" id="ARBA00001946"/>
    </source>
</evidence>
<organism evidence="4 5">
    <name type="scientific">Oceanibaculum indicum</name>
    <dbReference type="NCBI Taxonomy" id="526216"/>
    <lineage>
        <taxon>Bacteria</taxon>
        <taxon>Pseudomonadati</taxon>
        <taxon>Pseudomonadota</taxon>
        <taxon>Alphaproteobacteria</taxon>
        <taxon>Rhodospirillales</taxon>
        <taxon>Oceanibaculaceae</taxon>
        <taxon>Oceanibaculum</taxon>
    </lineage>
</organism>
<dbReference type="InterPro" id="IPR000086">
    <property type="entry name" value="NUDIX_hydrolase_dom"/>
</dbReference>
<evidence type="ECO:0000256" key="2">
    <source>
        <dbReference type="ARBA" id="ARBA00022801"/>
    </source>
</evidence>
<dbReference type="PANTHER" id="PTHR43046">
    <property type="entry name" value="GDP-MANNOSE MANNOSYL HYDROLASE"/>
    <property type="match status" value="1"/>
</dbReference>
<dbReference type="PANTHER" id="PTHR43046:SF14">
    <property type="entry name" value="MUTT_NUDIX FAMILY PROTEIN"/>
    <property type="match status" value="1"/>
</dbReference>
<dbReference type="CDD" id="cd04699">
    <property type="entry name" value="NUDIX_MutT_Nudt1"/>
    <property type="match status" value="1"/>
</dbReference>
<dbReference type="SUPFAM" id="SSF55811">
    <property type="entry name" value="Nudix"/>
    <property type="match status" value="1"/>
</dbReference>
<gene>
    <name evidence="4" type="ORF">BCL74_1839</name>
</gene>
<accession>A0A420WG25</accession>
<name>A0A420WG25_9PROT</name>
<comment type="caution">
    <text evidence="4">The sequence shown here is derived from an EMBL/GenBank/DDBJ whole genome shotgun (WGS) entry which is preliminary data.</text>
</comment>
<dbReference type="AlphaFoldDB" id="A0A420WG25"/>